<dbReference type="EMBL" id="JAQQPM010000008">
    <property type="protein sequence ID" value="KAK2074693.1"/>
    <property type="molecule type" value="Genomic_DNA"/>
</dbReference>
<proteinExistence type="predicted"/>
<dbReference type="AlphaFoldDB" id="A0AAD9IBI1"/>
<feature type="compositionally biased region" description="Basic and acidic residues" evidence="1">
    <location>
        <begin position="87"/>
        <end position="105"/>
    </location>
</feature>
<evidence type="ECO:0000313" key="3">
    <source>
        <dbReference type="Proteomes" id="UP001217918"/>
    </source>
</evidence>
<protein>
    <submittedName>
        <fullName evidence="2">Uncharacterized protein</fullName>
    </submittedName>
</protein>
<reference evidence="2" key="1">
    <citation type="journal article" date="2023" name="Mol. Plant Microbe Interact.">
        <title>Elucidating the Obligate Nature and Biological Capacity of an Invasive Fungal Corn Pathogen.</title>
        <authorList>
            <person name="MacCready J.S."/>
            <person name="Roggenkamp E.M."/>
            <person name="Gdanetz K."/>
            <person name="Chilvers M.I."/>
        </authorList>
    </citation>
    <scope>NUCLEOTIDE SEQUENCE</scope>
    <source>
        <strain evidence="2">PM02</strain>
    </source>
</reference>
<keyword evidence="3" id="KW-1185">Reference proteome</keyword>
<dbReference type="Proteomes" id="UP001217918">
    <property type="component" value="Unassembled WGS sequence"/>
</dbReference>
<feature type="region of interest" description="Disordered" evidence="1">
    <location>
        <begin position="73"/>
        <end position="105"/>
    </location>
</feature>
<organism evidence="2 3">
    <name type="scientific">Phyllachora maydis</name>
    <dbReference type="NCBI Taxonomy" id="1825666"/>
    <lineage>
        <taxon>Eukaryota</taxon>
        <taxon>Fungi</taxon>
        <taxon>Dikarya</taxon>
        <taxon>Ascomycota</taxon>
        <taxon>Pezizomycotina</taxon>
        <taxon>Sordariomycetes</taxon>
        <taxon>Sordariomycetidae</taxon>
        <taxon>Phyllachorales</taxon>
        <taxon>Phyllachoraceae</taxon>
        <taxon>Phyllachora</taxon>
    </lineage>
</organism>
<gene>
    <name evidence="2" type="ORF">P8C59_008881</name>
</gene>
<sequence length="105" mass="11649">MQLNSDSASNRPLCAACASRDVPLEALDFKEKNSPAGFDRGRAYHQAHIEASFPTAADTSCASQHPTITPRSFAWSKPAHYGSKHPQVFERPGHERFEHDKGTER</sequence>
<evidence type="ECO:0000313" key="2">
    <source>
        <dbReference type="EMBL" id="KAK2074693.1"/>
    </source>
</evidence>
<evidence type="ECO:0000256" key="1">
    <source>
        <dbReference type="SAM" id="MobiDB-lite"/>
    </source>
</evidence>
<comment type="caution">
    <text evidence="2">The sequence shown here is derived from an EMBL/GenBank/DDBJ whole genome shotgun (WGS) entry which is preliminary data.</text>
</comment>
<name>A0AAD9IBI1_9PEZI</name>
<accession>A0AAD9IBI1</accession>